<dbReference type="InterPro" id="IPR025558">
    <property type="entry name" value="DUF4283"/>
</dbReference>
<evidence type="ECO:0000313" key="3">
    <source>
        <dbReference type="Proteomes" id="UP001472677"/>
    </source>
</evidence>
<organism evidence="2 3">
    <name type="scientific">Hibiscus sabdariffa</name>
    <name type="common">roselle</name>
    <dbReference type="NCBI Taxonomy" id="183260"/>
    <lineage>
        <taxon>Eukaryota</taxon>
        <taxon>Viridiplantae</taxon>
        <taxon>Streptophyta</taxon>
        <taxon>Embryophyta</taxon>
        <taxon>Tracheophyta</taxon>
        <taxon>Spermatophyta</taxon>
        <taxon>Magnoliopsida</taxon>
        <taxon>eudicotyledons</taxon>
        <taxon>Gunneridae</taxon>
        <taxon>Pentapetalae</taxon>
        <taxon>rosids</taxon>
        <taxon>malvids</taxon>
        <taxon>Malvales</taxon>
        <taxon>Malvaceae</taxon>
        <taxon>Malvoideae</taxon>
        <taxon>Hibiscus</taxon>
    </lineage>
</organism>
<evidence type="ECO:0000313" key="2">
    <source>
        <dbReference type="EMBL" id="KAK8541634.1"/>
    </source>
</evidence>
<dbReference type="Pfam" id="PF14111">
    <property type="entry name" value="DUF4283"/>
    <property type="match status" value="1"/>
</dbReference>
<dbReference type="EMBL" id="JBBPBM010000024">
    <property type="protein sequence ID" value="KAK8541634.1"/>
    <property type="molecule type" value="Genomic_DNA"/>
</dbReference>
<accession>A0ABR2DJM4</accession>
<evidence type="ECO:0000259" key="1">
    <source>
        <dbReference type="Pfam" id="PF14111"/>
    </source>
</evidence>
<feature type="domain" description="DUF4283" evidence="1">
    <location>
        <begin position="188"/>
        <end position="256"/>
    </location>
</feature>
<name>A0ABR2DJM4_9ROSI</name>
<reference evidence="2 3" key="1">
    <citation type="journal article" date="2024" name="G3 (Bethesda)">
        <title>Genome assembly of Hibiscus sabdariffa L. provides insights into metabolisms of medicinal natural products.</title>
        <authorList>
            <person name="Kim T."/>
        </authorList>
    </citation>
    <scope>NUCLEOTIDE SEQUENCE [LARGE SCALE GENOMIC DNA]</scope>
    <source>
        <strain evidence="2">TK-2024</strain>
        <tissue evidence="2">Old leaves</tissue>
    </source>
</reference>
<gene>
    <name evidence="2" type="ORF">V6N12_014261</name>
</gene>
<proteinExistence type="predicted"/>
<keyword evidence="3" id="KW-1185">Reference proteome</keyword>
<dbReference type="Proteomes" id="UP001472677">
    <property type="component" value="Unassembled WGS sequence"/>
</dbReference>
<protein>
    <recommendedName>
        <fullName evidence="1">DUF4283 domain-containing protein</fullName>
    </recommendedName>
</protein>
<comment type="caution">
    <text evidence="2">The sequence shown here is derived from an EMBL/GenBank/DDBJ whole genome shotgun (WGS) entry which is preliminary data.</text>
</comment>
<sequence>MSTMLKEHTIKTFSLDFIFVEGDLHGNIDKSNYRQNNLAPPTDSVLTASHDATGISVVVVSALSSLERPGSPVATIDQQAAKRGKAYVLVLDVDGSNSMDVDDQVLESTDGLHHAARVESMDYSSGSPKISYARIVAGANTLTVVEPSPSLDDVIVNADDVKVDMSGLFSSVDFSEQVHDRIDHNMCRSLIVRLLGRSIAYKTLMGRIQVLWQPKGAFQLVDLANDYFLVMFENEYDYEHVLEGHPWTVFRSYLNATATSEGHTESVCVEKEVYGPCMLVFSRRRQPHKETNHSKGHSSIPSFCGGSRFAILEDNVDKELAPSGDRVDLVSADHSRDAAL</sequence>